<dbReference type="SUPFAM" id="SSF53448">
    <property type="entry name" value="Nucleotide-diphospho-sugar transferases"/>
    <property type="match status" value="1"/>
</dbReference>
<protein>
    <submittedName>
        <fullName evidence="2">Glycosyltransferase family 2 protein</fullName>
    </submittedName>
</protein>
<name>A0A2S0HXU2_9FLAO</name>
<dbReference type="CDD" id="cd00761">
    <property type="entry name" value="Glyco_tranf_GTA_type"/>
    <property type="match status" value="1"/>
</dbReference>
<dbReference type="InterPro" id="IPR029044">
    <property type="entry name" value="Nucleotide-diphossugar_trans"/>
</dbReference>
<evidence type="ECO:0000313" key="2">
    <source>
        <dbReference type="EMBL" id="AVI51435.1"/>
    </source>
</evidence>
<dbReference type="KEGG" id="aue:C5O00_09725"/>
<accession>A0A2S0HXU2</accession>
<proteinExistence type="predicted"/>
<dbReference type="Proteomes" id="UP000238442">
    <property type="component" value="Chromosome"/>
</dbReference>
<sequence length="342" mass="39059">MRVGNNPNNQQEIDKQVAFHRALIPLYIPNEEDEYFRDAFTIFTYCIKSLIKTSISPLKISVISNGSAASVNNKLLNMQQQGLIDELIIETEGIGKINSLLKALRTVEERLITITDADVLFENGWEEGVLEVFENVPRAGAVCPVPVFRKHYNLTSNIWLKYLFSKKLKFSPVKDPEAMTRFALSIGWPRLDKKYKEVIATLKMKNGKKAVVGCSHFVATYKREVFTEIPEGNSLFKIRGNSEYLYTDLPVLKKGGYRLSTYDNYAFHMGNKLEDWMTDSFEKLQTVDKTEDLPELPELRKPFIGPVFKEKVFGFLLSKAGMKKRFLKMKGLNKAQCEALSS</sequence>
<evidence type="ECO:0000313" key="3">
    <source>
        <dbReference type="Proteomes" id="UP000238442"/>
    </source>
</evidence>
<reference evidence="2 3" key="1">
    <citation type="submission" date="2018-02" db="EMBL/GenBank/DDBJ databases">
        <title>Genomic analysis of the strain RR4-38 isolated from a seawater recirculating aquaculture system.</title>
        <authorList>
            <person name="Kim Y.-S."/>
            <person name="Jang Y.H."/>
            <person name="Kim K.-H."/>
        </authorList>
    </citation>
    <scope>NUCLEOTIDE SEQUENCE [LARGE SCALE GENOMIC DNA]</scope>
    <source>
        <strain evidence="2 3">RR4-38</strain>
    </source>
</reference>
<feature type="domain" description="Glycosyltransferase 2-like" evidence="1">
    <location>
        <begin position="45"/>
        <end position="170"/>
    </location>
</feature>
<keyword evidence="3" id="KW-1185">Reference proteome</keyword>
<dbReference type="OrthoDB" id="1116632at2"/>
<dbReference type="Gene3D" id="3.90.550.10">
    <property type="entry name" value="Spore Coat Polysaccharide Biosynthesis Protein SpsA, Chain A"/>
    <property type="match status" value="1"/>
</dbReference>
<dbReference type="InterPro" id="IPR001173">
    <property type="entry name" value="Glyco_trans_2-like"/>
</dbReference>
<gene>
    <name evidence="2" type="ORF">C5O00_09725</name>
</gene>
<dbReference type="EMBL" id="CP027062">
    <property type="protein sequence ID" value="AVI51435.1"/>
    <property type="molecule type" value="Genomic_DNA"/>
</dbReference>
<organism evidence="2 3">
    <name type="scientific">Pukyongia salina</name>
    <dbReference type="NCBI Taxonomy" id="2094025"/>
    <lineage>
        <taxon>Bacteria</taxon>
        <taxon>Pseudomonadati</taxon>
        <taxon>Bacteroidota</taxon>
        <taxon>Flavobacteriia</taxon>
        <taxon>Flavobacteriales</taxon>
        <taxon>Flavobacteriaceae</taxon>
        <taxon>Pukyongia</taxon>
    </lineage>
</organism>
<keyword evidence="2" id="KW-0808">Transferase</keyword>
<dbReference type="Pfam" id="PF00535">
    <property type="entry name" value="Glycos_transf_2"/>
    <property type="match status" value="1"/>
</dbReference>
<dbReference type="RefSeq" id="WP_105216675.1">
    <property type="nucleotide sequence ID" value="NZ_CP027062.1"/>
</dbReference>
<dbReference type="AlphaFoldDB" id="A0A2S0HXU2"/>
<evidence type="ECO:0000259" key="1">
    <source>
        <dbReference type="Pfam" id="PF00535"/>
    </source>
</evidence>
<dbReference type="GO" id="GO:0016740">
    <property type="term" value="F:transferase activity"/>
    <property type="evidence" value="ECO:0007669"/>
    <property type="project" value="UniProtKB-KW"/>
</dbReference>